<evidence type="ECO:0000256" key="7">
    <source>
        <dbReference type="ARBA" id="ARBA00032722"/>
    </source>
</evidence>
<evidence type="ECO:0000256" key="12">
    <source>
        <dbReference type="ARBA" id="ARBA00049728"/>
    </source>
</evidence>
<dbReference type="Proteomes" id="UP000219111">
    <property type="component" value="Unassembled WGS sequence"/>
</dbReference>
<comment type="function">
    <text evidence="10">Involved in pyrimidine base degradation. Catalyzes physiologically the reduction of uracil to 5,6-dihydrouracil (DHU) by using NADH as a specific cosubstrate. It also catalyzes the reverse reaction and the reduction of thymine to 5,6-dihydrothymine (DHT).</text>
</comment>
<sequence>MANLSSEFIGIKSPNPFWLASAPPTDKEYNVRRAYEAGWGGVVWKTLGMDGPPVVNVSGPRYGAIYGPDRTLLGLNNIELITDRPLEVNLREIKTVKRDYPDRALVVSLMVPCDEESWKFILREVENTGADGVELNFGCPHGMAERGMGAAVGQVPEYIEMVTRWVKTHSRMPCIVKLTPNITDIRKPAEAAQRGGADAVSLINTINSITSVDLDLFAPEPTIDGMGTHGGYCGPAVKPIALNMVAEIARNAETRKLPISGIGGVTTWRDAAEFMALGASNVQVCTAVMTYGFRIVEEMIAGLSAFMDQKGFTATSELVGLAVPKVTDWQYLNLNYTTKAVIKQEDCIKCGRCHVVCEDTSHQAIAMAADRTVTVKDEECVACNLCVDVCPTGCISMQELPVGTLDPRTGRPVGTPLNWTEHPNNPSGSAAACAREPAE</sequence>
<comment type="subunit">
    <text evidence="11">Heterotetramer of 2 PreA and 2 PreT subunits.</text>
</comment>
<dbReference type="CDD" id="cd02940">
    <property type="entry name" value="DHPD_FMN"/>
    <property type="match status" value="1"/>
</dbReference>
<keyword evidence="4" id="KW-0408">Iron</keyword>
<keyword evidence="3" id="KW-0560">Oxidoreductase</keyword>
<feature type="region of interest" description="Disordered" evidence="13">
    <location>
        <begin position="406"/>
        <end position="439"/>
    </location>
</feature>
<keyword evidence="2" id="KW-0479">Metal-binding</keyword>
<evidence type="ECO:0000256" key="2">
    <source>
        <dbReference type="ARBA" id="ARBA00022723"/>
    </source>
</evidence>
<dbReference type="PROSITE" id="PS51379">
    <property type="entry name" value="4FE4S_FER_2"/>
    <property type="match status" value="2"/>
</dbReference>
<dbReference type="PROSITE" id="PS00198">
    <property type="entry name" value="4FE4S_FER_1"/>
    <property type="match status" value="1"/>
</dbReference>
<reference evidence="16" key="1">
    <citation type="submission" date="2017-08" db="EMBL/GenBank/DDBJ databases">
        <authorList>
            <person name="Varghese N."/>
            <person name="Submissions S."/>
        </authorList>
    </citation>
    <scope>NUCLEOTIDE SEQUENCE [LARGE SCALE GENOMIC DNA]</scope>
    <source>
        <strain evidence="16">JA276</strain>
    </source>
</reference>
<dbReference type="GO" id="GO:0005737">
    <property type="term" value="C:cytoplasm"/>
    <property type="evidence" value="ECO:0007669"/>
    <property type="project" value="InterPro"/>
</dbReference>
<evidence type="ECO:0000256" key="11">
    <source>
        <dbReference type="ARBA" id="ARBA00049714"/>
    </source>
</evidence>
<dbReference type="InterPro" id="IPR013785">
    <property type="entry name" value="Aldolase_TIM"/>
</dbReference>
<dbReference type="EMBL" id="OBMT01000001">
    <property type="protein sequence ID" value="SOB93194.1"/>
    <property type="molecule type" value="Genomic_DNA"/>
</dbReference>
<keyword evidence="16" id="KW-1185">Reference proteome</keyword>
<dbReference type="AlphaFoldDB" id="A0A285RH19"/>
<dbReference type="Pfam" id="PF01180">
    <property type="entry name" value="DHO_dh"/>
    <property type="match status" value="1"/>
</dbReference>
<feature type="domain" description="4Fe-4S ferredoxin-type" evidence="14">
    <location>
        <begin position="338"/>
        <end position="370"/>
    </location>
</feature>
<evidence type="ECO:0000313" key="15">
    <source>
        <dbReference type="EMBL" id="SOB93194.1"/>
    </source>
</evidence>
<evidence type="ECO:0000256" key="8">
    <source>
        <dbReference type="ARBA" id="ARBA00047685"/>
    </source>
</evidence>
<keyword evidence="5" id="KW-0411">Iron-sulfur</keyword>
<proteinExistence type="inferred from homology"/>
<dbReference type="GO" id="GO:0051536">
    <property type="term" value="F:iron-sulfur cluster binding"/>
    <property type="evidence" value="ECO:0007669"/>
    <property type="project" value="UniProtKB-KW"/>
</dbReference>
<dbReference type="EC" id="1.3.1.1" evidence="12"/>
<evidence type="ECO:0000256" key="5">
    <source>
        <dbReference type="ARBA" id="ARBA00023014"/>
    </source>
</evidence>
<dbReference type="SUPFAM" id="SSF51395">
    <property type="entry name" value="FMN-linked oxidoreductases"/>
    <property type="match status" value="1"/>
</dbReference>
<dbReference type="InterPro" id="IPR005720">
    <property type="entry name" value="Dihydroorotate_DH_cat"/>
</dbReference>
<dbReference type="Gene3D" id="3.20.20.70">
    <property type="entry name" value="Aldolase class I"/>
    <property type="match status" value="1"/>
</dbReference>
<evidence type="ECO:0000256" key="6">
    <source>
        <dbReference type="ARBA" id="ARBA00030119"/>
    </source>
</evidence>
<comment type="catalytic activity">
    <reaction evidence="8">
        <text>5,6-dihydrothymine + NAD(+) = thymine + NADH + H(+)</text>
        <dbReference type="Rhea" id="RHEA:28791"/>
        <dbReference type="ChEBI" id="CHEBI:15378"/>
        <dbReference type="ChEBI" id="CHEBI:17821"/>
        <dbReference type="ChEBI" id="CHEBI:27468"/>
        <dbReference type="ChEBI" id="CHEBI:57540"/>
        <dbReference type="ChEBI" id="CHEBI:57945"/>
        <dbReference type="EC" id="1.3.1.1"/>
    </reaction>
</comment>
<evidence type="ECO:0000256" key="9">
    <source>
        <dbReference type="ARBA" id="ARBA00048792"/>
    </source>
</evidence>
<dbReference type="SUPFAM" id="SSF54862">
    <property type="entry name" value="4Fe-4S ferredoxins"/>
    <property type="match status" value="1"/>
</dbReference>
<dbReference type="Gene3D" id="3.30.70.20">
    <property type="match status" value="1"/>
</dbReference>
<dbReference type="NCBIfam" id="NF006183">
    <property type="entry name" value="PRK08318.1"/>
    <property type="match status" value="1"/>
</dbReference>
<dbReference type="FunFam" id="3.20.20.70:FF:000027">
    <property type="entry name" value="Dihydropyrimidine dehydrogenase [NADP(+)]"/>
    <property type="match status" value="1"/>
</dbReference>
<evidence type="ECO:0000256" key="10">
    <source>
        <dbReference type="ARBA" id="ARBA00049578"/>
    </source>
</evidence>
<evidence type="ECO:0000256" key="13">
    <source>
        <dbReference type="SAM" id="MobiDB-lite"/>
    </source>
</evidence>
<dbReference type="GO" id="GO:0046872">
    <property type="term" value="F:metal ion binding"/>
    <property type="evidence" value="ECO:0007669"/>
    <property type="project" value="UniProtKB-KW"/>
</dbReference>
<evidence type="ECO:0000256" key="1">
    <source>
        <dbReference type="ARBA" id="ARBA00010804"/>
    </source>
</evidence>
<organism evidence="15 16">
    <name type="scientific">Rhodobacter maris</name>
    <dbReference type="NCBI Taxonomy" id="446682"/>
    <lineage>
        <taxon>Bacteria</taxon>
        <taxon>Pseudomonadati</taxon>
        <taxon>Pseudomonadota</taxon>
        <taxon>Alphaproteobacteria</taxon>
        <taxon>Rhodobacterales</taxon>
        <taxon>Rhodobacter group</taxon>
        <taxon>Rhodobacter</taxon>
    </lineage>
</organism>
<feature type="domain" description="4Fe-4S ferredoxin-type" evidence="14">
    <location>
        <begin position="371"/>
        <end position="400"/>
    </location>
</feature>
<evidence type="ECO:0000313" key="16">
    <source>
        <dbReference type="Proteomes" id="UP000219111"/>
    </source>
</evidence>
<evidence type="ECO:0000256" key="4">
    <source>
        <dbReference type="ARBA" id="ARBA00023004"/>
    </source>
</evidence>
<protein>
    <recommendedName>
        <fullName evidence="12">dihydrouracil dehydrogenase (NAD(+))</fullName>
        <ecNumber evidence="12">1.3.1.1</ecNumber>
    </recommendedName>
    <alternativeName>
        <fullName evidence="7">Dihydrothymine dehydrogenase</fullName>
    </alternativeName>
    <alternativeName>
        <fullName evidence="6">Dihydrouracil dehydrogenase</fullName>
    </alternativeName>
</protein>
<dbReference type="OrthoDB" id="9794954at2"/>
<feature type="compositionally biased region" description="Polar residues" evidence="13">
    <location>
        <begin position="417"/>
        <end position="428"/>
    </location>
</feature>
<dbReference type="PANTHER" id="PTHR43073">
    <property type="entry name" value="DIHYDROPYRIMIDINE DEHYDROGENASE [NADP(+)]"/>
    <property type="match status" value="1"/>
</dbReference>
<dbReference type="RefSeq" id="WP_097068186.1">
    <property type="nucleotide sequence ID" value="NZ_OBMT01000001.1"/>
</dbReference>
<comment type="similarity">
    <text evidence="1">Belongs to the dihydropyrimidine dehydrogenase family.</text>
</comment>
<accession>A0A285RH19</accession>
<dbReference type="GO" id="GO:0004159">
    <property type="term" value="F:dihydropyrimidine dehydrogenase (NAD+) activity"/>
    <property type="evidence" value="ECO:0007669"/>
    <property type="project" value="UniProtKB-EC"/>
</dbReference>
<name>A0A285RH19_9RHOB</name>
<dbReference type="InterPro" id="IPR017900">
    <property type="entry name" value="4Fe4S_Fe_S_CS"/>
</dbReference>
<dbReference type="PANTHER" id="PTHR43073:SF2">
    <property type="entry name" value="DIHYDROPYRIMIDINE DEHYDROGENASE [NADP(+)]"/>
    <property type="match status" value="1"/>
</dbReference>
<dbReference type="InterPro" id="IPR017896">
    <property type="entry name" value="4Fe4S_Fe-S-bd"/>
</dbReference>
<evidence type="ECO:0000259" key="14">
    <source>
        <dbReference type="PROSITE" id="PS51379"/>
    </source>
</evidence>
<evidence type="ECO:0000256" key="3">
    <source>
        <dbReference type="ARBA" id="ARBA00023002"/>
    </source>
</evidence>
<dbReference type="Pfam" id="PF14697">
    <property type="entry name" value="Fer4_21"/>
    <property type="match status" value="1"/>
</dbReference>
<comment type="catalytic activity">
    <reaction evidence="9">
        <text>5,6-dihydrouracil + NAD(+) = uracil + NADH + H(+)</text>
        <dbReference type="Rhea" id="RHEA:20189"/>
        <dbReference type="ChEBI" id="CHEBI:15378"/>
        <dbReference type="ChEBI" id="CHEBI:15901"/>
        <dbReference type="ChEBI" id="CHEBI:17568"/>
        <dbReference type="ChEBI" id="CHEBI:57540"/>
        <dbReference type="ChEBI" id="CHEBI:57945"/>
        <dbReference type="EC" id="1.3.1.1"/>
    </reaction>
</comment>
<gene>
    <name evidence="15" type="ORF">SAMN05877831_101134</name>
</gene>